<protein>
    <submittedName>
        <fullName evidence="1">Regulator of chromosome condensation family protein</fullName>
    </submittedName>
</protein>
<organism evidence="1 2">
    <name type="scientific">Perilla frutescens var. hirtella</name>
    <name type="common">Perilla citriodora</name>
    <name type="synonym">Perilla setoyensis</name>
    <dbReference type="NCBI Taxonomy" id="608512"/>
    <lineage>
        <taxon>Eukaryota</taxon>
        <taxon>Viridiplantae</taxon>
        <taxon>Streptophyta</taxon>
        <taxon>Embryophyta</taxon>
        <taxon>Tracheophyta</taxon>
        <taxon>Spermatophyta</taxon>
        <taxon>Magnoliopsida</taxon>
        <taxon>eudicotyledons</taxon>
        <taxon>Gunneridae</taxon>
        <taxon>Pentapetalae</taxon>
        <taxon>asterids</taxon>
        <taxon>lamiids</taxon>
        <taxon>Lamiales</taxon>
        <taxon>Lamiaceae</taxon>
        <taxon>Nepetoideae</taxon>
        <taxon>Elsholtzieae</taxon>
        <taxon>Perilla</taxon>
    </lineage>
</organism>
<keyword evidence="2" id="KW-1185">Reference proteome</keyword>
<name>A0AAD4IUP5_PERFH</name>
<dbReference type="Proteomes" id="UP001190926">
    <property type="component" value="Unassembled WGS sequence"/>
</dbReference>
<evidence type="ECO:0000313" key="2">
    <source>
        <dbReference type="Proteomes" id="UP001190926"/>
    </source>
</evidence>
<dbReference type="EMBL" id="SDAM02001842">
    <property type="protein sequence ID" value="KAH6821897.1"/>
    <property type="molecule type" value="Genomic_DNA"/>
</dbReference>
<sequence>MSGDEVKKEDAVNGKSEKQLEVLMWGYFPGVMAQRSPLNSPTSVRLPETEAAGDSWKDVCAGGCGFGMALFDFDKEDELLGLEKGWDEVDKSGEGFKSARNEF</sequence>
<gene>
    <name evidence="1" type="ORF">C2S53_019222</name>
</gene>
<proteinExistence type="predicted"/>
<dbReference type="AlphaFoldDB" id="A0AAD4IUP5"/>
<evidence type="ECO:0000313" key="1">
    <source>
        <dbReference type="EMBL" id="KAH6821897.1"/>
    </source>
</evidence>
<reference evidence="1 2" key="1">
    <citation type="journal article" date="2021" name="Nat. Commun.">
        <title>Incipient diploidization of the medicinal plant Perilla within 10,000 years.</title>
        <authorList>
            <person name="Zhang Y."/>
            <person name="Shen Q."/>
            <person name="Leng L."/>
            <person name="Zhang D."/>
            <person name="Chen S."/>
            <person name="Shi Y."/>
            <person name="Ning Z."/>
            <person name="Chen S."/>
        </authorList>
    </citation>
    <scope>NUCLEOTIDE SEQUENCE [LARGE SCALE GENOMIC DNA]</scope>
    <source>
        <strain evidence="2">cv. PC099</strain>
    </source>
</reference>
<comment type="caution">
    <text evidence="1">The sequence shown here is derived from an EMBL/GenBank/DDBJ whole genome shotgun (WGS) entry which is preliminary data.</text>
</comment>
<accession>A0AAD4IUP5</accession>